<dbReference type="GO" id="GO:0003689">
    <property type="term" value="F:DNA clamp loader activity"/>
    <property type="evidence" value="ECO:0007669"/>
    <property type="project" value="InterPro"/>
</dbReference>
<dbReference type="SUPFAM" id="SSF52540">
    <property type="entry name" value="P-loop containing nucleoside triphosphate hydrolases"/>
    <property type="match status" value="1"/>
</dbReference>
<reference evidence="4" key="1">
    <citation type="submission" date="2021-02" db="EMBL/GenBank/DDBJ databases">
        <authorList>
            <person name="Nowell W R."/>
        </authorList>
    </citation>
    <scope>NUCLEOTIDE SEQUENCE</scope>
</reference>
<dbReference type="GO" id="GO:0005524">
    <property type="term" value="F:ATP binding"/>
    <property type="evidence" value="ECO:0007669"/>
    <property type="project" value="InterPro"/>
</dbReference>
<dbReference type="Pfam" id="PF08519">
    <property type="entry name" value="RFC1"/>
    <property type="match status" value="1"/>
</dbReference>
<evidence type="ECO:0000256" key="2">
    <source>
        <dbReference type="ARBA" id="ARBA00022705"/>
    </source>
</evidence>
<dbReference type="GO" id="GO:0005663">
    <property type="term" value="C:DNA replication factor C complex"/>
    <property type="evidence" value="ECO:0007669"/>
    <property type="project" value="InterPro"/>
</dbReference>
<evidence type="ECO:0000313" key="4">
    <source>
        <dbReference type="EMBL" id="CAF0914894.1"/>
    </source>
</evidence>
<sequence>MSKLSNDTYYIEYISNKNGGGIEELITLIKQSDIPIICICNDRQHQKIRSLANCCYDLRFTRPRVEQIRSAMLRILDREKIFNFKQDILDEIIQLCNQGADSICLGDICSQMIFSRNESCSLLPYQAIFSTVAPCSYVSGYFRHIVNFTSYFSQPNKQQFNFDYLPYLNHELISALIKEKNLDKCI</sequence>
<keyword evidence="2" id="KW-0235">DNA replication</keyword>
<dbReference type="GO" id="GO:0005634">
    <property type="term" value="C:nucleus"/>
    <property type="evidence" value="ECO:0007669"/>
    <property type="project" value="TreeGrafter"/>
</dbReference>
<protein>
    <recommendedName>
        <fullName evidence="3">DNA replication factor RFC1 C-terminal domain-containing protein</fullName>
    </recommendedName>
</protein>
<dbReference type="Proteomes" id="UP000663864">
    <property type="component" value="Unassembled WGS sequence"/>
</dbReference>
<evidence type="ECO:0000256" key="1">
    <source>
        <dbReference type="ARBA" id="ARBA00006116"/>
    </source>
</evidence>
<name>A0A814AKZ5_9BILA</name>
<dbReference type="PANTHER" id="PTHR23389:SF6">
    <property type="entry name" value="REPLICATION FACTOR C SUBUNIT 1"/>
    <property type="match status" value="1"/>
</dbReference>
<dbReference type="InterPro" id="IPR027417">
    <property type="entry name" value="P-loop_NTPase"/>
</dbReference>
<comment type="similarity">
    <text evidence="1">Belongs to the activator 1 large subunit family.</text>
</comment>
<dbReference type="PANTHER" id="PTHR23389">
    <property type="entry name" value="CHROMOSOME TRANSMISSION FIDELITY FACTOR 18"/>
    <property type="match status" value="1"/>
</dbReference>
<comment type="caution">
    <text evidence="4">The sequence shown here is derived from an EMBL/GenBank/DDBJ whole genome shotgun (WGS) entry which is preliminary data.</text>
</comment>
<proteinExistence type="inferred from homology"/>
<dbReference type="EMBL" id="CAJNOT010000255">
    <property type="protein sequence ID" value="CAF0914894.1"/>
    <property type="molecule type" value="Genomic_DNA"/>
</dbReference>
<organism evidence="4 5">
    <name type="scientific">Rotaria sordida</name>
    <dbReference type="NCBI Taxonomy" id="392033"/>
    <lineage>
        <taxon>Eukaryota</taxon>
        <taxon>Metazoa</taxon>
        <taxon>Spiralia</taxon>
        <taxon>Gnathifera</taxon>
        <taxon>Rotifera</taxon>
        <taxon>Eurotatoria</taxon>
        <taxon>Bdelloidea</taxon>
        <taxon>Philodinida</taxon>
        <taxon>Philodinidae</taxon>
        <taxon>Rotaria</taxon>
    </lineage>
</organism>
<evidence type="ECO:0000259" key="3">
    <source>
        <dbReference type="Pfam" id="PF08519"/>
    </source>
</evidence>
<dbReference type="AlphaFoldDB" id="A0A814AKZ5"/>
<feature type="domain" description="DNA replication factor RFC1 C-terminal" evidence="3">
    <location>
        <begin position="103"/>
        <end position="158"/>
    </location>
</feature>
<evidence type="ECO:0000313" key="5">
    <source>
        <dbReference type="Proteomes" id="UP000663864"/>
    </source>
</evidence>
<dbReference type="Gene3D" id="1.20.272.10">
    <property type="match status" value="1"/>
</dbReference>
<gene>
    <name evidence="4" type="ORF">ZHD862_LOCUS8082</name>
</gene>
<dbReference type="InterPro" id="IPR008921">
    <property type="entry name" value="DNA_pol3_clamp-load_cplx_C"/>
</dbReference>
<dbReference type="InterPro" id="IPR013725">
    <property type="entry name" value="DNA_replication_fac_RFC1_C"/>
</dbReference>
<accession>A0A814AKZ5</accession>
<dbReference type="SUPFAM" id="SSF48019">
    <property type="entry name" value="post-AAA+ oligomerization domain-like"/>
    <property type="match status" value="1"/>
</dbReference>
<dbReference type="GO" id="GO:0003677">
    <property type="term" value="F:DNA binding"/>
    <property type="evidence" value="ECO:0007669"/>
    <property type="project" value="InterPro"/>
</dbReference>
<dbReference type="GO" id="GO:0006260">
    <property type="term" value="P:DNA replication"/>
    <property type="evidence" value="ECO:0007669"/>
    <property type="project" value="UniProtKB-KW"/>
</dbReference>